<sequence length="71" mass="7687">MNKVGVIVKSTNRVDTISEATRCQPASTNPTSQNLWNMHFCGAPNRHVPPHSEIEISNATIPTIAATNTNT</sequence>
<dbReference type="AlphaFoldDB" id="A0A371F6D7"/>
<reference evidence="1" key="1">
    <citation type="submission" date="2018-05" db="EMBL/GenBank/DDBJ databases">
        <title>Draft genome of Mucuna pruriens seed.</title>
        <authorList>
            <person name="Nnadi N.E."/>
            <person name="Vos R."/>
            <person name="Hasami M.H."/>
            <person name="Devisetty U.K."/>
            <person name="Aguiy J.C."/>
        </authorList>
    </citation>
    <scope>NUCLEOTIDE SEQUENCE [LARGE SCALE GENOMIC DNA]</scope>
    <source>
        <strain evidence="1">JCA_2017</strain>
    </source>
</reference>
<feature type="non-terminal residue" evidence="1">
    <location>
        <position position="1"/>
    </location>
</feature>
<protein>
    <submittedName>
        <fullName evidence="1">Uncharacterized protein</fullName>
    </submittedName>
</protein>
<comment type="caution">
    <text evidence="1">The sequence shown here is derived from an EMBL/GenBank/DDBJ whole genome shotgun (WGS) entry which is preliminary data.</text>
</comment>
<accession>A0A371F6D7</accession>
<evidence type="ECO:0000313" key="2">
    <source>
        <dbReference type="Proteomes" id="UP000257109"/>
    </source>
</evidence>
<gene>
    <name evidence="1" type="ORF">CR513_46470</name>
</gene>
<organism evidence="1 2">
    <name type="scientific">Mucuna pruriens</name>
    <name type="common">Velvet bean</name>
    <name type="synonym">Dolichos pruriens</name>
    <dbReference type="NCBI Taxonomy" id="157652"/>
    <lineage>
        <taxon>Eukaryota</taxon>
        <taxon>Viridiplantae</taxon>
        <taxon>Streptophyta</taxon>
        <taxon>Embryophyta</taxon>
        <taxon>Tracheophyta</taxon>
        <taxon>Spermatophyta</taxon>
        <taxon>Magnoliopsida</taxon>
        <taxon>eudicotyledons</taxon>
        <taxon>Gunneridae</taxon>
        <taxon>Pentapetalae</taxon>
        <taxon>rosids</taxon>
        <taxon>fabids</taxon>
        <taxon>Fabales</taxon>
        <taxon>Fabaceae</taxon>
        <taxon>Papilionoideae</taxon>
        <taxon>50 kb inversion clade</taxon>
        <taxon>NPAAA clade</taxon>
        <taxon>indigoferoid/millettioid clade</taxon>
        <taxon>Phaseoleae</taxon>
        <taxon>Mucuna</taxon>
    </lineage>
</organism>
<dbReference type="Proteomes" id="UP000257109">
    <property type="component" value="Unassembled WGS sequence"/>
</dbReference>
<proteinExistence type="predicted"/>
<dbReference type="EMBL" id="QJKJ01010376">
    <property type="protein sequence ID" value="RDX73868.1"/>
    <property type="molecule type" value="Genomic_DNA"/>
</dbReference>
<evidence type="ECO:0000313" key="1">
    <source>
        <dbReference type="EMBL" id="RDX73868.1"/>
    </source>
</evidence>
<keyword evidence="2" id="KW-1185">Reference proteome</keyword>
<name>A0A371F6D7_MUCPR</name>